<dbReference type="RefSeq" id="WP_061173183.1">
    <property type="nucleotide sequence ID" value="NZ_FCOE02000002.1"/>
</dbReference>
<proteinExistence type="predicted"/>
<sequence>MSIDPADNGVVTIASAQSAVATADKLEALIRARGLILFARIDFSGDAARAGLTMRPSQLLVFGNPQAGTPLMQAVPSVALDLPLKVLSWEDADGRAWLSYNAPDYLRARHGLDADLMKPLSGVAALAEAAAR</sequence>
<dbReference type="PANTHER" id="PTHR38342">
    <property type="entry name" value="SLR5037 PROTEIN"/>
    <property type="match status" value="1"/>
</dbReference>
<name>A0A157ZDI1_9BURK</name>
<dbReference type="Pfam" id="PF03625">
    <property type="entry name" value="DUF302"/>
    <property type="match status" value="1"/>
</dbReference>
<dbReference type="InterPro" id="IPR035923">
    <property type="entry name" value="TT1751-like_sf"/>
</dbReference>
<dbReference type="STRING" id="1777141.AWB80_00618"/>
<dbReference type="EMBL" id="FCOE02000002">
    <property type="protein sequence ID" value="SAK43533.1"/>
    <property type="molecule type" value="Genomic_DNA"/>
</dbReference>
<dbReference type="CDD" id="cd14797">
    <property type="entry name" value="DUF302"/>
    <property type="match status" value="1"/>
</dbReference>
<dbReference type="AlphaFoldDB" id="A0A157ZDI1"/>
<evidence type="ECO:0000259" key="1">
    <source>
        <dbReference type="Pfam" id="PF03625"/>
    </source>
</evidence>
<dbReference type="OrthoDB" id="9799367at2"/>
<evidence type="ECO:0000313" key="2">
    <source>
        <dbReference type="EMBL" id="SAK43533.1"/>
    </source>
</evidence>
<evidence type="ECO:0000313" key="3">
    <source>
        <dbReference type="Proteomes" id="UP000054911"/>
    </source>
</evidence>
<dbReference type="Proteomes" id="UP000054911">
    <property type="component" value="Unassembled WGS sequence"/>
</dbReference>
<feature type="domain" description="DUF302" evidence="1">
    <location>
        <begin position="41"/>
        <end position="103"/>
    </location>
</feature>
<gene>
    <name evidence="2" type="ORF">AWB80_00618</name>
</gene>
<dbReference type="PANTHER" id="PTHR38342:SF2">
    <property type="entry name" value="INNER MEMBRANE OR EXPORTED"/>
    <property type="match status" value="1"/>
</dbReference>
<protein>
    <submittedName>
        <fullName evidence="2">Camphor resistance protein CrcB</fullName>
    </submittedName>
</protein>
<dbReference type="InterPro" id="IPR005180">
    <property type="entry name" value="DUF302"/>
</dbReference>
<dbReference type="Gene3D" id="3.30.310.70">
    <property type="entry name" value="TT1751-like domain"/>
    <property type="match status" value="1"/>
</dbReference>
<comment type="caution">
    <text evidence="2">The sequence shown here is derived from an EMBL/GenBank/DDBJ whole genome shotgun (WGS) entry which is preliminary data.</text>
</comment>
<keyword evidence="3" id="KW-1185">Reference proteome</keyword>
<accession>A0A157ZDI1</accession>
<dbReference type="SUPFAM" id="SSF103247">
    <property type="entry name" value="TT1751-like"/>
    <property type="match status" value="1"/>
</dbReference>
<reference evidence="2" key="1">
    <citation type="submission" date="2016-01" db="EMBL/GenBank/DDBJ databases">
        <authorList>
            <person name="Peeters C."/>
        </authorList>
    </citation>
    <scope>NUCLEOTIDE SEQUENCE [LARGE SCALE GENOMIC DNA]</scope>
    <source>
        <strain evidence="2">LMG 29323</strain>
    </source>
</reference>
<organism evidence="2 3">
    <name type="scientific">Caballeronia pedi</name>
    <dbReference type="NCBI Taxonomy" id="1777141"/>
    <lineage>
        <taxon>Bacteria</taxon>
        <taxon>Pseudomonadati</taxon>
        <taxon>Pseudomonadota</taxon>
        <taxon>Betaproteobacteria</taxon>
        <taxon>Burkholderiales</taxon>
        <taxon>Burkholderiaceae</taxon>
        <taxon>Caballeronia</taxon>
    </lineage>
</organism>